<accession>A0ABQ8LD52</accession>
<evidence type="ECO:0000256" key="4">
    <source>
        <dbReference type="ARBA" id="ARBA00023180"/>
    </source>
</evidence>
<dbReference type="PROSITE" id="PS50986">
    <property type="entry name" value="MANSC"/>
    <property type="match status" value="1"/>
</dbReference>
<feature type="compositionally biased region" description="Low complexity" evidence="5">
    <location>
        <begin position="656"/>
        <end position="672"/>
    </location>
</feature>
<keyword evidence="9" id="KW-1185">Reference proteome</keyword>
<name>A0ABQ8LD52_LABRO</name>
<comment type="caution">
    <text evidence="8">The sequence shown here is derived from an EMBL/GenBank/DDBJ whole genome shotgun (WGS) entry which is preliminary data.</text>
</comment>
<dbReference type="Proteomes" id="UP000830375">
    <property type="component" value="Unassembled WGS sequence"/>
</dbReference>
<keyword evidence="2" id="KW-0732">Signal</keyword>
<evidence type="ECO:0000313" key="8">
    <source>
        <dbReference type="EMBL" id="KAI2648633.1"/>
    </source>
</evidence>
<dbReference type="EMBL" id="JACTAM010000025">
    <property type="protein sequence ID" value="KAI2648633.1"/>
    <property type="molecule type" value="Genomic_DNA"/>
</dbReference>
<comment type="subcellular location">
    <subcellularLocation>
        <location evidence="1">Membrane</location>
    </subcellularLocation>
</comment>
<evidence type="ECO:0000256" key="2">
    <source>
        <dbReference type="ARBA" id="ARBA00022729"/>
    </source>
</evidence>
<proteinExistence type="predicted"/>
<evidence type="ECO:0000256" key="1">
    <source>
        <dbReference type="ARBA" id="ARBA00004370"/>
    </source>
</evidence>
<feature type="region of interest" description="Disordered" evidence="5">
    <location>
        <begin position="650"/>
        <end position="685"/>
    </location>
</feature>
<keyword evidence="4" id="KW-0325">Glycoprotein</keyword>
<evidence type="ECO:0000256" key="3">
    <source>
        <dbReference type="ARBA" id="ARBA00023136"/>
    </source>
</evidence>
<evidence type="ECO:0000259" key="7">
    <source>
        <dbReference type="PROSITE" id="PS50986"/>
    </source>
</evidence>
<organism evidence="8 9">
    <name type="scientific">Labeo rohita</name>
    <name type="common">Indian major carp</name>
    <name type="synonym">Cyprinus rohita</name>
    <dbReference type="NCBI Taxonomy" id="84645"/>
    <lineage>
        <taxon>Eukaryota</taxon>
        <taxon>Metazoa</taxon>
        <taxon>Chordata</taxon>
        <taxon>Craniata</taxon>
        <taxon>Vertebrata</taxon>
        <taxon>Euteleostomi</taxon>
        <taxon>Actinopterygii</taxon>
        <taxon>Neopterygii</taxon>
        <taxon>Teleostei</taxon>
        <taxon>Ostariophysi</taxon>
        <taxon>Cypriniformes</taxon>
        <taxon>Cyprinidae</taxon>
        <taxon>Labeoninae</taxon>
        <taxon>Labeonini</taxon>
        <taxon>Labeo</taxon>
    </lineage>
</organism>
<feature type="domain" description="MANSC" evidence="7">
    <location>
        <begin position="90"/>
        <end position="170"/>
    </location>
</feature>
<reference evidence="8 9" key="1">
    <citation type="submission" date="2022-01" db="EMBL/GenBank/DDBJ databases">
        <title>A high-quality chromosome-level genome assembly of rohu carp, Labeo rohita.</title>
        <authorList>
            <person name="Arick M.A. II"/>
            <person name="Hsu C.-Y."/>
            <person name="Magbanua Z."/>
            <person name="Pechanova O."/>
            <person name="Grover C."/>
            <person name="Miller E."/>
            <person name="Thrash A."/>
            <person name="Ezzel L."/>
            <person name="Alam S."/>
            <person name="Benzie J."/>
            <person name="Hamilton M."/>
            <person name="Karsi A."/>
            <person name="Lawrence M.L."/>
            <person name="Peterson D.G."/>
        </authorList>
    </citation>
    <scope>NUCLEOTIDE SEQUENCE [LARGE SCALE GENOMIC DNA]</scope>
    <source>
        <strain evidence="9">BAU-BD-2019</strain>
        <tissue evidence="8">Blood</tissue>
    </source>
</reference>
<gene>
    <name evidence="8" type="ORF">H4Q32_018784</name>
</gene>
<feature type="transmembrane region" description="Helical" evidence="6">
    <location>
        <begin position="716"/>
        <end position="740"/>
    </location>
</feature>
<keyword evidence="3 6" id="KW-0472">Membrane</keyword>
<dbReference type="PANTHER" id="PTHR46750">
    <property type="entry name" value="KUNITZ-TYPE PROTEASE INHIBITOR 1"/>
    <property type="match status" value="1"/>
</dbReference>
<dbReference type="InterPro" id="IPR011106">
    <property type="entry name" value="MANSC_N"/>
</dbReference>
<dbReference type="Pfam" id="PF07502">
    <property type="entry name" value="MANEC"/>
    <property type="match status" value="1"/>
</dbReference>
<keyword evidence="6" id="KW-0812">Transmembrane</keyword>
<evidence type="ECO:0000313" key="9">
    <source>
        <dbReference type="Proteomes" id="UP000830375"/>
    </source>
</evidence>
<protein>
    <submittedName>
        <fullName evidence="8">MANSC domain-containing protein 4</fullName>
    </submittedName>
</protein>
<dbReference type="SMART" id="SM00765">
    <property type="entry name" value="MANEC"/>
    <property type="match status" value="1"/>
</dbReference>
<keyword evidence="6" id="KW-1133">Transmembrane helix</keyword>
<evidence type="ECO:0000256" key="6">
    <source>
        <dbReference type="SAM" id="Phobius"/>
    </source>
</evidence>
<feature type="compositionally biased region" description="Low complexity" evidence="5">
    <location>
        <begin position="227"/>
        <end position="241"/>
    </location>
</feature>
<dbReference type="PANTHER" id="PTHR46750:SF2">
    <property type="entry name" value="MANSC DOMAIN-CONTAINING PROTEIN 4"/>
    <property type="match status" value="1"/>
</dbReference>
<sequence>MCSKPWRALANLTRVHYHHTPVTCAGSAHLRQKRHGRFKTTWLDFPGSRLGRTNRAMTVPWSLLWILGLICSSDSSCSPTSYYKSCWIRRYPGLYVDIEESQRRGAHILKLYQEESALKCSRACCLTRNFSCNLAVFHFNTTQDSVNCFHLQCPTLESCIPHHRGNVILYNVTKGVDPDLLVFGKYFTTNVRVLPHMSSSRLNVSEPLTSDKRQFNYPPNPPVRSISPASTTTKKPTTPQATHAVPTAHEVQHNLPRCTTVQAATAQITPEHGQKMDSTLNPQQTTSTPQWASMNLRHTTTTLADEPDTMTDTLNQSIPTPPPVYATTAHPSSTVDYLDSALTSIPINEALSSSTTQQHLALQTTNSLATTSQNTMQSSSSSTTQQPLGLQTSALQTTNSLATTSELSMQSSRSSTIQQPLGLQTSTLQSMNSLPTASQDTMRSSSSSTILQPLGLQTSTLQTTNSLASQKSMQSFTKILTSAQQQPLTQTTKQATSLSKSKLKYSETTVQTTVFETVSIQTYASSQSETSTTTKPLTSANVPLQTSTRITTAYEKIQTTTALKMNSALNPQQTTIMPQDIPLQTKTQGTPAYESSTWPSRTLTQTTALSQPKETTSIGTRTLKISSTTSPTFTTDGSTTLKHLTQSFTHTRMGNSATTGSLSSSLTAPTSSVVDSQPYPNDTKGYISRNITTGDTPQPGGDGSLTSVWHLAANTVLVALATCATITFCCCCSVFAALSWRGRRRRKGRYRTNLRCKRGSMRLIKYVIVRESS</sequence>
<evidence type="ECO:0000256" key="5">
    <source>
        <dbReference type="SAM" id="MobiDB-lite"/>
    </source>
</evidence>
<dbReference type="InterPro" id="IPR013980">
    <property type="entry name" value="MANSC_dom"/>
</dbReference>
<feature type="region of interest" description="Disordered" evidence="5">
    <location>
        <begin position="201"/>
        <end position="241"/>
    </location>
</feature>